<feature type="transmembrane region" description="Helical" evidence="1">
    <location>
        <begin position="7"/>
        <end position="31"/>
    </location>
</feature>
<dbReference type="RefSeq" id="WP_376864459.1">
    <property type="nucleotide sequence ID" value="NZ_JBHRYB010000001.1"/>
</dbReference>
<dbReference type="Pfam" id="PF06912">
    <property type="entry name" value="DUF1275"/>
    <property type="match status" value="1"/>
</dbReference>
<sequence length="223" mass="23637">MIRNIPGWILIACIVLAFSAGYINSIALLSFDHQAVSHITGTLTSTASAASQRAGAELWSGGALLISFFIGAIASGIIIGNEALKKGRRYGVALTLESLCLLLAWWLFREGHIAGEWLASAACGLQNAMVATYSGSVIRTTHMTGILSDIGSAVGNLLARRRVLKPQLRLQLGILASFFAGGIAGAWLFSVVSVDALLLPACWVFVLAVIYQLSLRRFSGSSQ</sequence>
<protein>
    <submittedName>
        <fullName evidence="2">YoaK family protein</fullName>
    </submittedName>
</protein>
<gene>
    <name evidence="2" type="ORF">ACFOMG_02150</name>
</gene>
<name>A0ABV7VN39_9GAMM</name>
<keyword evidence="3" id="KW-1185">Reference proteome</keyword>
<accession>A0ABV7VN39</accession>
<dbReference type="Proteomes" id="UP001595722">
    <property type="component" value="Unassembled WGS sequence"/>
</dbReference>
<organism evidence="2 3">
    <name type="scientific">Bacterioplanoides pacificum</name>
    <dbReference type="NCBI Taxonomy" id="1171596"/>
    <lineage>
        <taxon>Bacteria</taxon>
        <taxon>Pseudomonadati</taxon>
        <taxon>Pseudomonadota</taxon>
        <taxon>Gammaproteobacteria</taxon>
        <taxon>Oceanospirillales</taxon>
        <taxon>Oceanospirillaceae</taxon>
        <taxon>Bacterioplanoides</taxon>
    </lineage>
</organism>
<dbReference type="InterPro" id="IPR010699">
    <property type="entry name" value="DUF1275"/>
</dbReference>
<keyword evidence="1" id="KW-0472">Membrane</keyword>
<dbReference type="EMBL" id="JBHRYB010000001">
    <property type="protein sequence ID" value="MFC3678914.1"/>
    <property type="molecule type" value="Genomic_DNA"/>
</dbReference>
<feature type="transmembrane region" description="Helical" evidence="1">
    <location>
        <begin position="170"/>
        <end position="190"/>
    </location>
</feature>
<dbReference type="PANTHER" id="PTHR37314:SF4">
    <property type="entry name" value="UPF0700 TRANSMEMBRANE PROTEIN YOAK"/>
    <property type="match status" value="1"/>
</dbReference>
<keyword evidence="1" id="KW-1133">Transmembrane helix</keyword>
<evidence type="ECO:0000256" key="1">
    <source>
        <dbReference type="SAM" id="Phobius"/>
    </source>
</evidence>
<comment type="caution">
    <text evidence="2">The sequence shown here is derived from an EMBL/GenBank/DDBJ whole genome shotgun (WGS) entry which is preliminary data.</text>
</comment>
<keyword evidence="1" id="KW-0812">Transmembrane</keyword>
<reference evidence="3" key="1">
    <citation type="journal article" date="2019" name="Int. J. Syst. Evol. Microbiol.">
        <title>The Global Catalogue of Microorganisms (GCM) 10K type strain sequencing project: providing services to taxonomists for standard genome sequencing and annotation.</title>
        <authorList>
            <consortium name="The Broad Institute Genomics Platform"/>
            <consortium name="The Broad Institute Genome Sequencing Center for Infectious Disease"/>
            <person name="Wu L."/>
            <person name="Ma J."/>
        </authorList>
    </citation>
    <scope>NUCLEOTIDE SEQUENCE [LARGE SCALE GENOMIC DNA]</scope>
    <source>
        <strain evidence="3">KCTC 42424</strain>
    </source>
</reference>
<proteinExistence type="predicted"/>
<evidence type="ECO:0000313" key="3">
    <source>
        <dbReference type="Proteomes" id="UP001595722"/>
    </source>
</evidence>
<dbReference type="PANTHER" id="PTHR37314">
    <property type="entry name" value="SLR0142 PROTEIN"/>
    <property type="match status" value="1"/>
</dbReference>
<feature type="transmembrane region" description="Helical" evidence="1">
    <location>
        <begin position="58"/>
        <end position="78"/>
    </location>
</feature>
<feature type="transmembrane region" description="Helical" evidence="1">
    <location>
        <begin position="196"/>
        <end position="215"/>
    </location>
</feature>
<evidence type="ECO:0000313" key="2">
    <source>
        <dbReference type="EMBL" id="MFC3678914.1"/>
    </source>
</evidence>